<dbReference type="KEGG" id="apuu:APUU_80484S"/>
<evidence type="ECO:0000313" key="2">
    <source>
        <dbReference type="Proteomes" id="UP000654913"/>
    </source>
</evidence>
<reference evidence="1" key="2">
    <citation type="submission" date="2021-02" db="EMBL/GenBank/DDBJ databases">
        <title>Aspergillus puulaauensis MK2 genome sequence.</title>
        <authorList>
            <person name="Futagami T."/>
            <person name="Mori K."/>
            <person name="Kadooka C."/>
            <person name="Tanaka T."/>
        </authorList>
    </citation>
    <scope>NUCLEOTIDE SEQUENCE</scope>
    <source>
        <strain evidence="1">MK2</strain>
    </source>
</reference>
<dbReference type="Pfam" id="PF11951">
    <property type="entry name" value="Fungal_trans_2"/>
    <property type="match status" value="1"/>
</dbReference>
<keyword evidence="2" id="KW-1185">Reference proteome</keyword>
<dbReference type="PANTHER" id="PTHR38791:SF12">
    <property type="entry name" value="TRANSCRIPTION FACTOR DOMAIN-CONTAINING PROTEIN-RELATED"/>
    <property type="match status" value="1"/>
</dbReference>
<dbReference type="AlphaFoldDB" id="A0A7R7XYQ5"/>
<reference evidence="1" key="1">
    <citation type="submission" date="2021-01" db="EMBL/GenBank/DDBJ databases">
        <authorList>
            <consortium name="Aspergillus puulaauensis MK2 genome sequencing consortium"/>
            <person name="Kazuki M."/>
            <person name="Futagami T."/>
        </authorList>
    </citation>
    <scope>NUCLEOTIDE SEQUENCE</scope>
    <source>
        <strain evidence="1">MK2</strain>
    </source>
</reference>
<organism evidence="1 2">
    <name type="scientific">Aspergillus puulaauensis</name>
    <dbReference type="NCBI Taxonomy" id="1220207"/>
    <lineage>
        <taxon>Eukaryota</taxon>
        <taxon>Fungi</taxon>
        <taxon>Dikarya</taxon>
        <taxon>Ascomycota</taxon>
        <taxon>Pezizomycotina</taxon>
        <taxon>Eurotiomycetes</taxon>
        <taxon>Eurotiomycetidae</taxon>
        <taxon>Eurotiales</taxon>
        <taxon>Aspergillaceae</taxon>
        <taxon>Aspergillus</taxon>
    </lineage>
</organism>
<evidence type="ECO:0008006" key="3">
    <source>
        <dbReference type="Google" id="ProtNLM"/>
    </source>
</evidence>
<dbReference type="GeneID" id="64980178"/>
<dbReference type="InterPro" id="IPR053175">
    <property type="entry name" value="DHMBA_Reg_Transcription_Factor"/>
</dbReference>
<proteinExistence type="predicted"/>
<dbReference type="RefSeq" id="XP_041562367.1">
    <property type="nucleotide sequence ID" value="XM_041696771.1"/>
</dbReference>
<name>A0A7R7XYQ5_9EURO</name>
<dbReference type="OrthoDB" id="4491390at2759"/>
<dbReference type="PANTHER" id="PTHR38791">
    <property type="entry name" value="ZN(II)2CYS6 TRANSCRIPTION FACTOR (EUROFUNG)-RELATED-RELATED"/>
    <property type="match status" value="1"/>
</dbReference>
<dbReference type="Proteomes" id="UP000654913">
    <property type="component" value="Chromosome 8"/>
</dbReference>
<evidence type="ECO:0000313" key="1">
    <source>
        <dbReference type="EMBL" id="BCS30181.1"/>
    </source>
</evidence>
<sequence>MQCDATRPVCNRCTRFGRTCPGYPDTFAFKSFDGVSNRLSSVPESDSTLQMEPRTDQDALASVANVDLQLHTAYPPSLPQYIPTTCTDSSSLAFFFHHHVLIVDKSPCGGHLAFLPEFYQEKETVPCLRHAILSIGYLSLFKTHRSRIFWVQAARNYSAALAALAAAIETTESAVRDEVFASALFLSMFTDLDSTQRTRVNAHIPGVYALIQARGTASLSGKYARRLLAWAFNQLQTQAMANNEYGYSYFPSLFQDIHRPDSVCRAISLVNAISGFCQSTTDAKNLQGSRSTFAADAENVLNEIVRWEQSLPGHWKRQLQEMKRTDIPCTERVSSLNTWTACFLALINSSILTFYIQYLDLCASSLPYCDAVIEPNLPFYHSNIPQRIADSINIICSSVRYTLGDFNASLQFQPLEHVSHGVTYNLHWPTSLVSNCPFASPDQVSLCTEALRHTEGT</sequence>
<accession>A0A7R7XYQ5</accession>
<dbReference type="InterPro" id="IPR021858">
    <property type="entry name" value="Fun_TF"/>
</dbReference>
<protein>
    <recommendedName>
        <fullName evidence="3">Zn(2)-C6 fungal-type domain-containing protein</fullName>
    </recommendedName>
</protein>
<dbReference type="EMBL" id="AP024450">
    <property type="protein sequence ID" value="BCS30181.1"/>
    <property type="molecule type" value="Genomic_DNA"/>
</dbReference>
<gene>
    <name evidence="1" type="ORF">APUU_80484S</name>
</gene>